<dbReference type="InterPro" id="IPR006047">
    <property type="entry name" value="GH13_cat_dom"/>
</dbReference>
<dbReference type="EMBL" id="JBHSDV010000007">
    <property type="protein sequence ID" value="MFC4389187.1"/>
    <property type="molecule type" value="Genomic_DNA"/>
</dbReference>
<evidence type="ECO:0000256" key="5">
    <source>
        <dbReference type="ARBA" id="ARBA00023295"/>
    </source>
</evidence>
<dbReference type="InterPro" id="IPR005323">
    <property type="entry name" value="CBM41_pullulanase"/>
</dbReference>
<feature type="domain" description="Glycosyl hydrolase family 13 catalytic" evidence="11">
    <location>
        <begin position="1327"/>
        <end position="1708"/>
    </location>
</feature>
<dbReference type="Gene3D" id="3.20.20.80">
    <property type="entry name" value="Glycosidases"/>
    <property type="match status" value="2"/>
</dbReference>
<dbReference type="Pfam" id="PF18033">
    <property type="entry name" value="SpuA_C"/>
    <property type="match status" value="1"/>
</dbReference>
<dbReference type="SUPFAM" id="SSF51011">
    <property type="entry name" value="Glycosyl hydrolase domain"/>
    <property type="match status" value="1"/>
</dbReference>
<dbReference type="SUPFAM" id="SSF51445">
    <property type="entry name" value="(Trans)glycosidases"/>
    <property type="match status" value="2"/>
</dbReference>
<dbReference type="RefSeq" id="WP_390200742.1">
    <property type="nucleotide sequence ID" value="NZ_JBHSDV010000007.1"/>
</dbReference>
<keyword evidence="4" id="KW-0106">Calcium</keyword>
<keyword evidence="10" id="KW-0472">Membrane</keyword>
<dbReference type="InterPro" id="IPR011838">
    <property type="entry name" value="Pullulan_Gpos"/>
</dbReference>
<feature type="domain" description="Glycosyl hydrolase family 13 catalytic" evidence="11">
    <location>
        <begin position="383"/>
        <end position="758"/>
    </location>
</feature>
<dbReference type="Gene3D" id="2.60.40.1220">
    <property type="match status" value="1"/>
</dbReference>
<accession>A0ABV8VZ58</accession>
<reference evidence="13" key="1">
    <citation type="journal article" date="2019" name="Int. J. Syst. Evol. Microbiol.">
        <title>The Global Catalogue of Microorganisms (GCM) 10K type strain sequencing project: providing services to taxonomists for standard genome sequencing and annotation.</title>
        <authorList>
            <consortium name="The Broad Institute Genomics Platform"/>
            <consortium name="The Broad Institute Genome Sequencing Center for Infectious Disease"/>
            <person name="Wu L."/>
            <person name="Ma J."/>
        </authorList>
    </citation>
    <scope>NUCLEOTIDE SEQUENCE [LARGE SCALE GENOMIC DNA]</scope>
    <source>
        <strain evidence="13">KACC 14058</strain>
    </source>
</reference>
<dbReference type="Pfam" id="PF02922">
    <property type="entry name" value="CBM_48"/>
    <property type="match status" value="1"/>
</dbReference>
<dbReference type="InterPro" id="IPR013783">
    <property type="entry name" value="Ig-like_fold"/>
</dbReference>
<keyword evidence="5 12" id="KW-0326">Glycosidase</keyword>
<evidence type="ECO:0000256" key="6">
    <source>
        <dbReference type="ARBA" id="ARBA00023965"/>
    </source>
</evidence>
<dbReference type="InterPro" id="IPR013784">
    <property type="entry name" value="Carb-bd-like_fold"/>
</dbReference>
<dbReference type="Pfam" id="PF00128">
    <property type="entry name" value="Alpha-amylase"/>
    <property type="match status" value="3"/>
</dbReference>
<dbReference type="InterPro" id="IPR004193">
    <property type="entry name" value="Glyco_hydro_13_N"/>
</dbReference>
<dbReference type="InterPro" id="IPR045857">
    <property type="entry name" value="O16G_dom_2"/>
</dbReference>
<evidence type="ECO:0000256" key="10">
    <source>
        <dbReference type="SAM" id="Phobius"/>
    </source>
</evidence>
<evidence type="ECO:0000256" key="2">
    <source>
        <dbReference type="ARBA" id="ARBA00022729"/>
    </source>
</evidence>
<dbReference type="Gene3D" id="3.90.400.10">
    <property type="entry name" value="Oligo-1,6-glucosidase, Domain 2"/>
    <property type="match status" value="1"/>
</dbReference>
<evidence type="ECO:0000256" key="8">
    <source>
        <dbReference type="ARBA" id="ARBA00029618"/>
    </source>
</evidence>
<name>A0ABV8VZ58_9BACI</name>
<keyword evidence="13" id="KW-1185">Reference proteome</keyword>
<keyword evidence="2" id="KW-0732">Signal</keyword>
<evidence type="ECO:0000313" key="13">
    <source>
        <dbReference type="Proteomes" id="UP001595880"/>
    </source>
</evidence>
<dbReference type="NCBIfam" id="TIGR02102">
    <property type="entry name" value="pullulan_Gpos"/>
    <property type="match status" value="1"/>
</dbReference>
<dbReference type="InterPro" id="IPR014756">
    <property type="entry name" value="Ig_E-set"/>
</dbReference>
<protein>
    <recommendedName>
        <fullName evidence="7">pullulanase</fullName>
        <ecNumber evidence="7">3.2.1.41</ecNumber>
    </recommendedName>
    <alternativeName>
        <fullName evidence="8">Alpha-dextrin endo-1,6-alpha-glucosidase</fullName>
    </alternativeName>
    <alternativeName>
        <fullName evidence="9">Pullulan 6-glucanohydrolase</fullName>
    </alternativeName>
</protein>
<dbReference type="Gene3D" id="2.60.40.1110">
    <property type="match status" value="4"/>
</dbReference>
<dbReference type="Gene3D" id="2.60.40.1180">
    <property type="entry name" value="Golgi alpha-mannosidase II"/>
    <property type="match status" value="2"/>
</dbReference>
<evidence type="ECO:0000313" key="12">
    <source>
        <dbReference type="EMBL" id="MFC4389187.1"/>
    </source>
</evidence>
<evidence type="ECO:0000256" key="9">
    <source>
        <dbReference type="ARBA" id="ARBA00031076"/>
    </source>
</evidence>
<sequence length="1943" mass="221389">MNNQKVQKCLSVVMILLLVFSLFTTIVPHNNVRASNSQEIEEENLRIHYDNNTVDVNEIGVWLWGDVANPSDQQGEWPNGTWFNEEYIDSYGAYVDIELSKEAKAISLLIVNRDGEKVTKDITIDILDPMMKEVWISHTGEVYYYQPENIGSNKLRIHYKKEDTNYEPWGIWSWGNVLEEPKEWPTDAIPFSNNQIGKYGAYVDLLLKDELGSLGFLLVNRSDGTQTSDMTFSDFKSHQQIFVKEGSNEVYTNPYYVSVKDSEENTEEHEGQYDISLEGNVNRELSYNDHALLEVAITNNSDKEIKEIYADTTALGGSERLSISPQLNKVTVSVNETIQPGEKIIPVTAVDEEGGIYTSEVSVTVAENLTENKIDWDESVIYFMLTDRFNDGDIRNNDPYELNYQSYDNERGTYQGGDFKGVIDKLDYLEELGINTIWITPIVENIGHDVNYNAEEGSYFGYHGYWAKDFEKLNPHLGTLDEFHQLIDLAAEKGIKIMVDVVLNHAGYGLKGEQVDIPGYPTEEDILRFNGMLRQQSGSGDEKMELSGLPDFETENKTVRDQLVTWQTNWIEKTKTAKGNSIAYYRVDTVKHVDKVTWQHFRNQLTLKKPDFQLIGEAWGAGPSNHQGYLQSGTMDSLLDFEFKNIAKLLVDGKIEQVTQSLQERNEFIQSNRMLGQFLSSHDEDGFLYKLNGNQDKFKIAASLQMTSKGQPVIYYGEELAQSGANNWPQYDNRYNMPWDDVENNDMLVHYKKLLAFREQHSDILAKGNYQKIAGSDNEQFLLYEREWNNDQVYVGLNIANEARQLQLTVSQANTEIINQYNDETYAATANENGEFVIKVELPSIDNGGTALLHVSNGEITSVQANEEEPTIEEIPKGHLRVHFEQSSQSYEELGLWTWKDVKEPSETTGSWPDAASKFHAQNVTSFGRYVDVPLIENAREIGLLINNRNGENVSGDLNITLLSNKMNQIWITKDYKVYLYEPLSESNKLRINFYQDEGSYNEFGVWTWGDVKQPTENWPVGAHYFSDEMMGYNGSYTDIALADSAKQVHFLILNKDTAWQTEDFSFSDINNHTQIFIRKGDDSIYTNPYFIREEGLMSADILSSEKIELTYSSIEGLTEEAIKENVEIIDSEGRGVPFNKVTIERENNVVLLHGTFSLNNSPFTIKHDEREVTATIGWRLKDELYSYEGELGLTLHDKASATLKLWAPSADHVSVILYDKKDQTKMVKNDIMMKQQDRGVWQVELNESNTGLQDIRGYYYHFAVERDGETVLALDPYAKSMAAWNSNDPNQEVGKAAIVNPSEIGPSLTYASIDGFDKREDAIIYEVHVRDFTSDPSIEEELSHRFGTFTSFIEKLDYIKDLGVTHIQLLPVMSYYFADELSSDERLLEYSSTENNYNWGYDPHSYFSLTGMYSENPNDPAKRIEEFKLLIEEIHKRGMGVILDVVYNHTAKVDILENIEPNYYHFMDADGTPRESFGGGRLGTTHKMSRKLLVDSILYWVDEFKVDGFRFDMMGDHDSETIQMAYDKAKELNPHVLMIGEGWRTFTGDEKYPSVQSADQDWMQYTNSVASFSDEFRNELKSGFGSEGEPRFLTGGARNIQTIFNNLTAKPGNFITDDPGDVVPYIAAHDNLTLHDVIAQSIKKDPKIHAEEIHQRIRLGNLMVLTAQGTPFIHAGQEFGRTKQFRDEEYRQEVEEAPYKSTLLTDENNQPFEYPYFIHDSYDSSDAINMFDWEKATNSSKYPIHTTTRAYTKGLIELRRSTDVFRLGTMEEVDKYVSLINAEEMKESDLIIGYSLVSPTTGDTYYVFVNADQKERTFTIENDLTKGSVLVDNITAGITPIKNPAGVSITSNTVNVAPLSAAVIHVANSKQSSESPINENEENTGNDLVNEEISENIGENKPNQEENQLPNTTTTMFRFILIGAVLLISALGIFIINRRRMY</sequence>
<dbReference type="PANTHER" id="PTHR43002">
    <property type="entry name" value="GLYCOGEN DEBRANCHING ENZYME"/>
    <property type="match status" value="1"/>
</dbReference>
<keyword evidence="3 12" id="KW-0378">Hydrolase</keyword>
<dbReference type="CDD" id="cd11341">
    <property type="entry name" value="AmyAc_Pullulanase_LD-like"/>
    <property type="match status" value="1"/>
</dbReference>
<comment type="caution">
    <text evidence="12">The sequence shown here is derived from an EMBL/GenBank/DDBJ whole genome shotgun (WGS) entry which is preliminary data.</text>
</comment>
<keyword evidence="10" id="KW-0812">Transmembrane</keyword>
<dbReference type="InterPro" id="IPR040806">
    <property type="entry name" value="SpuA_C"/>
</dbReference>
<dbReference type="Proteomes" id="UP001595880">
    <property type="component" value="Unassembled WGS sequence"/>
</dbReference>
<dbReference type="CDD" id="cd10315">
    <property type="entry name" value="CBM41_pullulanase"/>
    <property type="match status" value="4"/>
</dbReference>
<proteinExistence type="inferred from homology"/>
<dbReference type="EC" id="3.2.1.41" evidence="7"/>
<evidence type="ECO:0000256" key="1">
    <source>
        <dbReference type="ARBA" id="ARBA00008061"/>
    </source>
</evidence>
<dbReference type="GO" id="GO:0051060">
    <property type="term" value="F:pullulanase activity"/>
    <property type="evidence" value="ECO:0007669"/>
    <property type="project" value="UniProtKB-EC"/>
</dbReference>
<dbReference type="Gene3D" id="2.60.40.10">
    <property type="entry name" value="Immunoglobulins"/>
    <property type="match status" value="1"/>
</dbReference>
<evidence type="ECO:0000256" key="7">
    <source>
        <dbReference type="ARBA" id="ARBA00024062"/>
    </source>
</evidence>
<comment type="catalytic activity">
    <reaction evidence="6">
        <text>Hydrolysis of (1-&gt;6)-alpha-D-glucosidic linkages in pullulan, amylopectin and glycogen, and in the alpha- and beta-limit dextrins of amylopectin and glycogen.</text>
        <dbReference type="EC" id="3.2.1.41"/>
    </reaction>
</comment>
<evidence type="ECO:0000256" key="3">
    <source>
        <dbReference type="ARBA" id="ARBA00022801"/>
    </source>
</evidence>
<dbReference type="InterPro" id="IPR017853">
    <property type="entry name" value="GH"/>
</dbReference>
<keyword evidence="10" id="KW-1133">Transmembrane helix</keyword>
<dbReference type="SMART" id="SM00642">
    <property type="entry name" value="Aamy"/>
    <property type="match status" value="2"/>
</dbReference>
<dbReference type="InterPro" id="IPR014755">
    <property type="entry name" value="Cu-Rt/internalin_Ig-like"/>
</dbReference>
<gene>
    <name evidence="12" type="ORF">ACFOZ1_15510</name>
</gene>
<dbReference type="CDD" id="cd02860">
    <property type="entry name" value="E_set_Pullulanase"/>
    <property type="match status" value="1"/>
</dbReference>
<evidence type="ECO:0000259" key="11">
    <source>
        <dbReference type="SMART" id="SM00642"/>
    </source>
</evidence>
<comment type="similarity">
    <text evidence="1">Belongs to the glycosyl hydrolase 13 family.</text>
</comment>
<dbReference type="SUPFAM" id="SSF49452">
    <property type="entry name" value="Starch-binding domain-like"/>
    <property type="match status" value="4"/>
</dbReference>
<dbReference type="Pfam" id="PF03714">
    <property type="entry name" value="PUD"/>
    <property type="match status" value="4"/>
</dbReference>
<dbReference type="InterPro" id="IPR013780">
    <property type="entry name" value="Glyco_hydro_b"/>
</dbReference>
<feature type="transmembrane region" description="Helical" evidence="10">
    <location>
        <begin position="1917"/>
        <end position="1937"/>
    </location>
</feature>
<evidence type="ECO:0000256" key="4">
    <source>
        <dbReference type="ARBA" id="ARBA00022837"/>
    </source>
</evidence>
<organism evidence="12 13">
    <name type="scientific">Gracilibacillus marinus</name>
    <dbReference type="NCBI Taxonomy" id="630535"/>
    <lineage>
        <taxon>Bacteria</taxon>
        <taxon>Bacillati</taxon>
        <taxon>Bacillota</taxon>
        <taxon>Bacilli</taxon>
        <taxon>Bacillales</taxon>
        <taxon>Bacillaceae</taxon>
        <taxon>Gracilibacillus</taxon>
    </lineage>
</organism>
<dbReference type="SUPFAM" id="SSF81296">
    <property type="entry name" value="E set domains"/>
    <property type="match status" value="1"/>
</dbReference>